<feature type="transmembrane region" description="Helical" evidence="8">
    <location>
        <begin position="425"/>
        <end position="446"/>
    </location>
</feature>
<evidence type="ECO:0000256" key="5">
    <source>
        <dbReference type="ARBA" id="ARBA00022692"/>
    </source>
</evidence>
<reference evidence="9 10" key="1">
    <citation type="submission" date="2022-11" db="EMBL/GenBank/DDBJ databases">
        <title>Desulfobotulus tamanensis H1 sp. nov. - anaerobic, alkaliphilic, sulphate reducing bacterium isolated from terrestrial mud volcano.</title>
        <authorList>
            <person name="Frolova A."/>
            <person name="Merkel A.Y."/>
            <person name="Slobodkin A.I."/>
        </authorList>
    </citation>
    <scope>NUCLEOTIDE SEQUENCE [LARGE SCALE GENOMIC DNA]</scope>
    <source>
        <strain evidence="9 10">H1</strain>
    </source>
</reference>
<gene>
    <name evidence="9" type="ORF">OOT00_00800</name>
</gene>
<feature type="transmembrane region" description="Helical" evidence="8">
    <location>
        <begin position="107"/>
        <end position="127"/>
    </location>
</feature>
<feature type="transmembrane region" description="Helical" evidence="8">
    <location>
        <begin position="273"/>
        <end position="300"/>
    </location>
</feature>
<evidence type="ECO:0000256" key="2">
    <source>
        <dbReference type="ARBA" id="ARBA00009261"/>
    </source>
</evidence>
<dbReference type="RefSeq" id="WP_265423385.1">
    <property type="nucleotide sequence ID" value="NZ_JAPFPW010000001.1"/>
</dbReference>
<comment type="caution">
    <text evidence="9">The sequence shown here is derived from an EMBL/GenBank/DDBJ whole genome shotgun (WGS) entry which is preliminary data.</text>
</comment>
<keyword evidence="4 8" id="KW-1003">Cell membrane</keyword>
<keyword evidence="6 8" id="KW-1133">Transmembrane helix</keyword>
<feature type="transmembrane region" description="Helical" evidence="8">
    <location>
        <begin position="133"/>
        <end position="156"/>
    </location>
</feature>
<protein>
    <submittedName>
        <fullName evidence="9">Sodium:alanine symporter family protein</fullName>
    </submittedName>
</protein>
<keyword evidence="8" id="KW-0769">Symport</keyword>
<keyword evidence="5 8" id="KW-0812">Transmembrane</keyword>
<comment type="subcellular location">
    <subcellularLocation>
        <location evidence="1 8">Cell membrane</location>
        <topology evidence="1 8">Multi-pass membrane protein</topology>
    </subcellularLocation>
</comment>
<feature type="transmembrane region" description="Helical" evidence="8">
    <location>
        <begin position="383"/>
        <end position="405"/>
    </location>
</feature>
<dbReference type="NCBIfam" id="TIGR00835">
    <property type="entry name" value="agcS"/>
    <property type="match status" value="1"/>
</dbReference>
<dbReference type="Proteomes" id="UP001209681">
    <property type="component" value="Unassembled WGS sequence"/>
</dbReference>
<feature type="transmembrane region" description="Helical" evidence="8">
    <location>
        <begin position="41"/>
        <end position="61"/>
    </location>
</feature>
<comment type="caution">
    <text evidence="8">Lacks conserved residue(s) required for the propagation of feature annotation.</text>
</comment>
<comment type="similarity">
    <text evidence="2 8">Belongs to the alanine or glycine:cation symporter (AGCS) (TC 2.A.25) family.</text>
</comment>
<evidence type="ECO:0000256" key="6">
    <source>
        <dbReference type="ARBA" id="ARBA00022989"/>
    </source>
</evidence>
<evidence type="ECO:0000313" key="10">
    <source>
        <dbReference type="Proteomes" id="UP001209681"/>
    </source>
</evidence>
<dbReference type="Gene3D" id="1.20.1740.10">
    <property type="entry name" value="Amino acid/polyamine transporter I"/>
    <property type="match status" value="1"/>
</dbReference>
<keyword evidence="7 8" id="KW-0472">Membrane</keyword>
<feature type="transmembrane region" description="Helical" evidence="8">
    <location>
        <begin position="452"/>
        <end position="471"/>
    </location>
</feature>
<dbReference type="EMBL" id="JAPFPW010000001">
    <property type="protein sequence ID" value="MCW7752518.1"/>
    <property type="molecule type" value="Genomic_DNA"/>
</dbReference>
<evidence type="ECO:0000256" key="7">
    <source>
        <dbReference type="ARBA" id="ARBA00023136"/>
    </source>
</evidence>
<proteinExistence type="inferred from homology"/>
<sequence>MNKRAGAAFDWFAGDPCINKDEAKGEYASMNASWLDSLEEWVTIAGSFVWGAPLLVLLVGTGFWLTWALRGIQISALMHALYLALVKRREDEEEDGDISHFQALMTALSATVGTGNIAGVATAIAIGGPGALFWMWVTGLLGMATKYAEAVLAVVYREKDEKGQMRGGPMYYIAKGVGWKWMAVLFAFFASVAAFGIGNMVQSNSVADAVRTTFGVPVWITGLVLMVLVATVVLGGIKTIGRVTSILVPVMIVFYMVASIAVLLLFAREIPEAFRLIFVHAFSPMAATGGFAGSVLMLTIRMGVSRGLFSNESGLGSAPIAAAAAQTAHPVTQALVSMTQTFIDTLVVCTLTGLVLILTGAWSSGATGASLTAGAFELALPGLGSYIVTCGLILFAYSTMLGWCYYGEKSIEYLLGEKAVLPYRVCYVVFVAIGATLKLELVWGLADLFNGLMAFPNLVALLVLTPVVVRYTQEYFRDVRP</sequence>
<dbReference type="InterPro" id="IPR001463">
    <property type="entry name" value="Na/Ala_symport"/>
</dbReference>
<evidence type="ECO:0000256" key="4">
    <source>
        <dbReference type="ARBA" id="ARBA00022475"/>
    </source>
</evidence>
<feature type="transmembrane region" description="Helical" evidence="8">
    <location>
        <begin position="342"/>
        <end position="363"/>
    </location>
</feature>
<dbReference type="PANTHER" id="PTHR30330:SF3">
    <property type="entry name" value="TRANSCRIPTIONAL REGULATOR, LRP FAMILY"/>
    <property type="match status" value="1"/>
</dbReference>
<accession>A0ABT3N4Z4</accession>
<evidence type="ECO:0000256" key="1">
    <source>
        <dbReference type="ARBA" id="ARBA00004651"/>
    </source>
</evidence>
<evidence type="ECO:0000256" key="3">
    <source>
        <dbReference type="ARBA" id="ARBA00022448"/>
    </source>
</evidence>
<dbReference type="Pfam" id="PF01235">
    <property type="entry name" value="Na_Ala_symp"/>
    <property type="match status" value="1"/>
</dbReference>
<name>A0ABT3N4Z4_9BACT</name>
<dbReference type="PRINTS" id="PR00175">
    <property type="entry name" value="NAALASMPORT"/>
</dbReference>
<feature type="transmembrane region" description="Helical" evidence="8">
    <location>
        <begin position="177"/>
        <end position="198"/>
    </location>
</feature>
<evidence type="ECO:0000256" key="8">
    <source>
        <dbReference type="RuleBase" id="RU363064"/>
    </source>
</evidence>
<organism evidence="9 10">
    <name type="scientific">Desulfobotulus pelophilus</name>
    <dbReference type="NCBI Taxonomy" id="2823377"/>
    <lineage>
        <taxon>Bacteria</taxon>
        <taxon>Pseudomonadati</taxon>
        <taxon>Thermodesulfobacteriota</taxon>
        <taxon>Desulfobacteria</taxon>
        <taxon>Desulfobacterales</taxon>
        <taxon>Desulfobacteraceae</taxon>
        <taxon>Desulfobotulus</taxon>
    </lineage>
</organism>
<feature type="transmembrane region" description="Helical" evidence="8">
    <location>
        <begin position="67"/>
        <end position="86"/>
    </location>
</feature>
<dbReference type="PANTHER" id="PTHR30330">
    <property type="entry name" value="AGSS FAMILY TRANSPORTER, SODIUM-ALANINE"/>
    <property type="match status" value="1"/>
</dbReference>
<feature type="transmembrane region" description="Helical" evidence="8">
    <location>
        <begin position="218"/>
        <end position="237"/>
    </location>
</feature>
<keyword evidence="3 8" id="KW-0813">Transport</keyword>
<keyword evidence="10" id="KW-1185">Reference proteome</keyword>
<feature type="transmembrane region" description="Helical" evidence="8">
    <location>
        <begin position="246"/>
        <end position="267"/>
    </location>
</feature>
<evidence type="ECO:0000313" key="9">
    <source>
        <dbReference type="EMBL" id="MCW7752518.1"/>
    </source>
</evidence>